<reference evidence="2 3" key="1">
    <citation type="submission" date="2006-02" db="EMBL/GenBank/DDBJ databases">
        <authorList>
            <person name="Amann R."/>
            <person name="Ferriera S."/>
            <person name="Johnson J."/>
            <person name="Kravitz S."/>
            <person name="Halpern A."/>
            <person name="Remington K."/>
            <person name="Beeson K."/>
            <person name="Tran B."/>
            <person name="Rogers Y.-H."/>
            <person name="Friedman R."/>
            <person name="Venter J.C."/>
        </authorList>
    </citation>
    <scope>NUCLEOTIDE SEQUENCE [LARGE SCALE GENOMIC DNA]</scope>
    <source>
        <strain evidence="2 3">DSM 3645</strain>
    </source>
</reference>
<protein>
    <submittedName>
        <fullName evidence="2">Uncharacterized protein</fullName>
    </submittedName>
</protein>
<proteinExistence type="predicted"/>
<name>A3ZLC6_9BACT</name>
<organism evidence="2 3">
    <name type="scientific">Blastopirellula marina DSM 3645</name>
    <dbReference type="NCBI Taxonomy" id="314230"/>
    <lineage>
        <taxon>Bacteria</taxon>
        <taxon>Pseudomonadati</taxon>
        <taxon>Planctomycetota</taxon>
        <taxon>Planctomycetia</taxon>
        <taxon>Pirellulales</taxon>
        <taxon>Pirellulaceae</taxon>
        <taxon>Blastopirellula</taxon>
    </lineage>
</organism>
<gene>
    <name evidence="2" type="ORF">DSM3645_09177</name>
</gene>
<evidence type="ECO:0000313" key="2">
    <source>
        <dbReference type="EMBL" id="EAQ82559.1"/>
    </source>
</evidence>
<comment type="caution">
    <text evidence="2">The sequence shown here is derived from an EMBL/GenBank/DDBJ whole genome shotgun (WGS) entry which is preliminary data.</text>
</comment>
<dbReference type="AlphaFoldDB" id="A3ZLC6"/>
<dbReference type="Proteomes" id="UP000004358">
    <property type="component" value="Unassembled WGS sequence"/>
</dbReference>
<evidence type="ECO:0000313" key="3">
    <source>
        <dbReference type="Proteomes" id="UP000004358"/>
    </source>
</evidence>
<feature type="region of interest" description="Disordered" evidence="1">
    <location>
        <begin position="33"/>
        <end position="53"/>
    </location>
</feature>
<sequence>MMADFQEMGMLNRQATEKLGLIAVILPLATGTENRRRRKSPLPRVAGYFSPAP</sequence>
<dbReference type="HOGENOM" id="CLU_3059058_0_0_0"/>
<accession>A3ZLC6</accession>
<evidence type="ECO:0000256" key="1">
    <source>
        <dbReference type="SAM" id="MobiDB-lite"/>
    </source>
</evidence>
<dbReference type="EMBL" id="AANZ01000001">
    <property type="protein sequence ID" value="EAQ82559.1"/>
    <property type="molecule type" value="Genomic_DNA"/>
</dbReference>